<comment type="caution">
    <text evidence="2">The sequence shown here is derived from an EMBL/GenBank/DDBJ whole genome shotgun (WGS) entry which is preliminary data.</text>
</comment>
<proteinExistence type="predicted"/>
<feature type="compositionally biased region" description="Polar residues" evidence="1">
    <location>
        <begin position="75"/>
        <end position="89"/>
    </location>
</feature>
<feature type="region of interest" description="Disordered" evidence="1">
    <location>
        <begin position="75"/>
        <end position="98"/>
    </location>
</feature>
<protein>
    <submittedName>
        <fullName evidence="2">Uncharacterized protein</fullName>
    </submittedName>
</protein>
<dbReference type="AlphaFoldDB" id="A0AAV0BU88"/>
<reference evidence="2" key="1">
    <citation type="submission" date="2022-06" db="EMBL/GenBank/DDBJ databases">
        <authorList>
            <consortium name="SYNGENTA / RWTH Aachen University"/>
        </authorList>
    </citation>
    <scope>NUCLEOTIDE SEQUENCE</scope>
</reference>
<accession>A0AAV0BU88</accession>
<evidence type="ECO:0000313" key="2">
    <source>
        <dbReference type="EMBL" id="CAH7690209.1"/>
    </source>
</evidence>
<evidence type="ECO:0000313" key="3">
    <source>
        <dbReference type="Proteomes" id="UP001153365"/>
    </source>
</evidence>
<name>A0AAV0BU88_PHAPC</name>
<keyword evidence="3" id="KW-1185">Reference proteome</keyword>
<evidence type="ECO:0000256" key="1">
    <source>
        <dbReference type="SAM" id="MobiDB-lite"/>
    </source>
</evidence>
<dbReference type="Proteomes" id="UP001153365">
    <property type="component" value="Unassembled WGS sequence"/>
</dbReference>
<sequence>MPTCGCPDVILPSGAVQPCQCQPCTTGDLAGCSCNKVTGCDCSSELVKEGSTRKCVCSLSAEGCNCKNCNCQSAPTTESAGCCSQTNNENAEKKDKSA</sequence>
<dbReference type="EMBL" id="CALTRL010006230">
    <property type="protein sequence ID" value="CAH7690209.1"/>
    <property type="molecule type" value="Genomic_DNA"/>
</dbReference>
<gene>
    <name evidence="2" type="ORF">PPACK8108_LOCUS25481</name>
</gene>
<organism evidence="2 3">
    <name type="scientific">Phakopsora pachyrhizi</name>
    <name type="common">Asian soybean rust disease fungus</name>
    <dbReference type="NCBI Taxonomy" id="170000"/>
    <lineage>
        <taxon>Eukaryota</taxon>
        <taxon>Fungi</taxon>
        <taxon>Dikarya</taxon>
        <taxon>Basidiomycota</taxon>
        <taxon>Pucciniomycotina</taxon>
        <taxon>Pucciniomycetes</taxon>
        <taxon>Pucciniales</taxon>
        <taxon>Phakopsoraceae</taxon>
        <taxon>Phakopsora</taxon>
    </lineage>
</organism>